<dbReference type="EMBL" id="BMME01000001">
    <property type="protein sequence ID" value="GGK14025.1"/>
    <property type="molecule type" value="Genomic_DNA"/>
</dbReference>
<gene>
    <name evidence="1" type="ORF">GCM10011394_24210</name>
</gene>
<name>A0ABQ2EJ75_9GAMM</name>
<comment type="caution">
    <text evidence="1">The sequence shown here is derived from an EMBL/GenBank/DDBJ whole genome shotgun (WGS) entry which is preliminary data.</text>
</comment>
<keyword evidence="2" id="KW-1185">Reference proteome</keyword>
<accession>A0ABQ2EJ75</accession>
<sequence length="84" mass="9051">MNEKTLRALVEAGAVKRVRIIGDGARFHVEADTPNATVVAMTAKGAPRTWGTLDASARWVRALGIGTAQLDVSRWQPGQRGLRV</sequence>
<proteinExistence type="predicted"/>
<dbReference type="RefSeq" id="WP_132986786.1">
    <property type="nucleotide sequence ID" value="NZ_BMME01000001.1"/>
</dbReference>
<evidence type="ECO:0000313" key="2">
    <source>
        <dbReference type="Proteomes" id="UP000599009"/>
    </source>
</evidence>
<dbReference type="Proteomes" id="UP000599009">
    <property type="component" value="Unassembled WGS sequence"/>
</dbReference>
<reference evidence="2" key="1">
    <citation type="journal article" date="2019" name="Int. J. Syst. Evol. Microbiol.">
        <title>The Global Catalogue of Microorganisms (GCM) 10K type strain sequencing project: providing services to taxonomists for standard genome sequencing and annotation.</title>
        <authorList>
            <consortium name="The Broad Institute Genomics Platform"/>
            <consortium name="The Broad Institute Genome Sequencing Center for Infectious Disease"/>
            <person name="Wu L."/>
            <person name="Ma J."/>
        </authorList>
    </citation>
    <scope>NUCLEOTIDE SEQUENCE [LARGE SCALE GENOMIC DNA]</scope>
    <source>
        <strain evidence="2">CGMCC 1.8985</strain>
    </source>
</reference>
<evidence type="ECO:0000313" key="1">
    <source>
        <dbReference type="EMBL" id="GGK14025.1"/>
    </source>
</evidence>
<organism evidence="1 2">
    <name type="scientific">Luteimonas terricola</name>
    <dbReference type="NCBI Taxonomy" id="645597"/>
    <lineage>
        <taxon>Bacteria</taxon>
        <taxon>Pseudomonadati</taxon>
        <taxon>Pseudomonadota</taxon>
        <taxon>Gammaproteobacteria</taxon>
        <taxon>Lysobacterales</taxon>
        <taxon>Lysobacteraceae</taxon>
        <taxon>Luteimonas</taxon>
    </lineage>
</organism>
<protein>
    <submittedName>
        <fullName evidence="1">Uncharacterized protein</fullName>
    </submittedName>
</protein>